<keyword evidence="2" id="KW-1185">Reference proteome</keyword>
<sequence length="141" mass="16725">MGEIAWVNHWWNLRKRSRMGNNILFLMEVRGDVRDFFLESVITDFSLDFYMEDKTLNEKMAVINVQFSDRENRTLSVRLYQGNCNLHQSYPDSHYHSEDSTLKNLTDNEKKFICQVLSNPSLLEPFQPPVLHKRISYYSNG</sequence>
<organism evidence="1 2">
    <name type="scientific">Halobacillus yeomjeoni</name>
    <dbReference type="NCBI Taxonomy" id="311194"/>
    <lineage>
        <taxon>Bacteria</taxon>
        <taxon>Bacillati</taxon>
        <taxon>Bacillota</taxon>
        <taxon>Bacilli</taxon>
        <taxon>Bacillales</taxon>
        <taxon>Bacillaceae</taxon>
        <taxon>Halobacillus</taxon>
    </lineage>
</organism>
<dbReference type="Proteomes" id="UP000614490">
    <property type="component" value="Unassembled WGS sequence"/>
</dbReference>
<dbReference type="RefSeq" id="WP_197317746.1">
    <property type="nucleotide sequence ID" value="NZ_JADZSC010000003.1"/>
</dbReference>
<evidence type="ECO:0000313" key="1">
    <source>
        <dbReference type="EMBL" id="MBH0231102.1"/>
    </source>
</evidence>
<evidence type="ECO:0000313" key="2">
    <source>
        <dbReference type="Proteomes" id="UP000614490"/>
    </source>
</evidence>
<reference evidence="1 2" key="1">
    <citation type="journal article" date="2005" name="Int. J. Syst. Evol. Microbiol.">
        <title>Halobacillus yeomjeoni sp. nov., isolated from a marine solar saltern in Korea.</title>
        <authorList>
            <person name="Yoon J.H."/>
            <person name="Kang S.J."/>
            <person name="Lee C.H."/>
            <person name="Oh H.W."/>
            <person name="Oh T.K."/>
        </authorList>
    </citation>
    <scope>NUCLEOTIDE SEQUENCE [LARGE SCALE GENOMIC DNA]</scope>
    <source>
        <strain evidence="1 2">KCTC 3957</strain>
    </source>
</reference>
<protein>
    <submittedName>
        <fullName evidence="1">Uncharacterized protein</fullName>
    </submittedName>
</protein>
<accession>A0A931MVX3</accession>
<name>A0A931MVX3_9BACI</name>
<dbReference type="EMBL" id="JADZSC010000003">
    <property type="protein sequence ID" value="MBH0231102.1"/>
    <property type="molecule type" value="Genomic_DNA"/>
</dbReference>
<proteinExistence type="predicted"/>
<dbReference type="AlphaFoldDB" id="A0A931MVX3"/>
<comment type="caution">
    <text evidence="1">The sequence shown here is derived from an EMBL/GenBank/DDBJ whole genome shotgun (WGS) entry which is preliminary data.</text>
</comment>
<gene>
    <name evidence="1" type="ORF">H0267_12820</name>
</gene>